<keyword evidence="4" id="KW-1185">Reference proteome</keyword>
<organism evidence="3 4">
    <name type="scientific">Silicimonas algicola</name>
    <dbReference type="NCBI Taxonomy" id="1826607"/>
    <lineage>
        <taxon>Bacteria</taxon>
        <taxon>Pseudomonadati</taxon>
        <taxon>Pseudomonadota</taxon>
        <taxon>Alphaproteobacteria</taxon>
        <taxon>Rhodobacterales</taxon>
        <taxon>Paracoccaceae</taxon>
    </lineage>
</organism>
<dbReference type="Pfam" id="PF17186">
    <property type="entry name" value="Lipocalin_9"/>
    <property type="match status" value="1"/>
</dbReference>
<dbReference type="EMBL" id="QGGV01000002">
    <property type="protein sequence ID" value="PWK57785.1"/>
    <property type="molecule type" value="Genomic_DNA"/>
</dbReference>
<dbReference type="OrthoDB" id="9770826at2"/>
<keyword evidence="3" id="KW-0378">Hydrolase</keyword>
<proteinExistence type="predicted"/>
<dbReference type="PANTHER" id="PTHR38591">
    <property type="entry name" value="HYDROLASE"/>
    <property type="match status" value="1"/>
</dbReference>
<dbReference type="KEGG" id="salo:EF888_12020"/>
<keyword evidence="1" id="KW-0732">Signal</keyword>
<reference evidence="3 4" key="1">
    <citation type="submission" date="2018-05" db="EMBL/GenBank/DDBJ databases">
        <title>Genomic Encyclopedia of Type Strains, Phase IV (KMG-IV): sequencing the most valuable type-strain genomes for metagenomic binning, comparative biology and taxonomic classification.</title>
        <authorList>
            <person name="Goeker M."/>
        </authorList>
    </citation>
    <scope>NUCLEOTIDE SEQUENCE [LARGE SCALE GENOMIC DNA]</scope>
    <source>
        <strain evidence="3 4">DSM 103371</strain>
    </source>
</reference>
<gene>
    <name evidence="3" type="ORF">C8D95_102433</name>
</gene>
<name>A0A316GC50_9RHOB</name>
<feature type="domain" description="AttH" evidence="2">
    <location>
        <begin position="55"/>
        <end position="218"/>
    </location>
</feature>
<dbReference type="Proteomes" id="UP000245390">
    <property type="component" value="Unassembled WGS sequence"/>
</dbReference>
<evidence type="ECO:0000313" key="3">
    <source>
        <dbReference type="EMBL" id="PWK57785.1"/>
    </source>
</evidence>
<feature type="chain" id="PRO_5016437136" evidence="1">
    <location>
        <begin position="20"/>
        <end position="350"/>
    </location>
</feature>
<dbReference type="InterPro" id="IPR023374">
    <property type="entry name" value="AttH-like_dom_sf"/>
</dbReference>
<protein>
    <submittedName>
        <fullName evidence="3">Putative secreted hydrolase</fullName>
    </submittedName>
</protein>
<evidence type="ECO:0000256" key="1">
    <source>
        <dbReference type="SAM" id="SignalP"/>
    </source>
</evidence>
<evidence type="ECO:0000313" key="4">
    <source>
        <dbReference type="Proteomes" id="UP000245390"/>
    </source>
</evidence>
<dbReference type="Gene3D" id="2.40.370.10">
    <property type="entry name" value="AttH-like domain"/>
    <property type="match status" value="2"/>
</dbReference>
<accession>A0A316GC50</accession>
<dbReference type="PANTHER" id="PTHR38591:SF1">
    <property type="entry name" value="BLL1000 PROTEIN"/>
    <property type="match status" value="1"/>
</dbReference>
<dbReference type="AlphaFoldDB" id="A0A316GC50"/>
<dbReference type="SUPFAM" id="SSF159245">
    <property type="entry name" value="AttH-like"/>
    <property type="match status" value="1"/>
</dbReference>
<dbReference type="GO" id="GO:0016787">
    <property type="term" value="F:hydrolase activity"/>
    <property type="evidence" value="ECO:0007669"/>
    <property type="project" value="UniProtKB-KW"/>
</dbReference>
<feature type="signal peptide" evidence="1">
    <location>
        <begin position="1"/>
        <end position="19"/>
    </location>
</feature>
<comment type="caution">
    <text evidence="3">The sequence shown here is derived from an EMBL/GenBank/DDBJ whole genome shotgun (WGS) entry which is preliminary data.</text>
</comment>
<dbReference type="Pfam" id="PF07143">
    <property type="entry name" value="CrtC"/>
    <property type="match status" value="1"/>
</dbReference>
<dbReference type="RefSeq" id="WP_109758362.1">
    <property type="nucleotide sequence ID" value="NZ_CP034588.1"/>
</dbReference>
<dbReference type="InterPro" id="IPR010791">
    <property type="entry name" value="AttH_dom"/>
</dbReference>
<sequence length="350" mass="38335">MNARAFAFVLSLLPLAGFAQGFAGLGSDADGYALPDPATRFVFPEDHGPHPDFRIEWWYVTATLDGADGETYGVQWTLFRNALAPGGDPDRQVWMGHAALSTPDGHVSAERLARGGIGQAGVEAEPFEAWIDEWRMAGPTLSEVTLTAQGADWAYDLGLDADGPFVPQGVEGFSVKSEAGQASHYYLQPFYDVTGTITLPSGPVEVSGEAWLDREWSSQPLTGSQTGWDWISLHLDDGHRLMGYRLREADGGAYTVGTWIAPDGTPDPLEPGELTMTPLRIAEVEGREVPVDWQITLPERDLDIRVEALRDDSWMRTRIPYWEGPVAVTGTHEGRGYLEMSGYAPPRQDD</sequence>
<evidence type="ECO:0000259" key="2">
    <source>
        <dbReference type="Pfam" id="PF07143"/>
    </source>
</evidence>